<evidence type="ECO:0000256" key="7">
    <source>
        <dbReference type="ARBA" id="ARBA00023002"/>
    </source>
</evidence>
<evidence type="ECO:0000256" key="5">
    <source>
        <dbReference type="ARBA" id="ARBA00022643"/>
    </source>
</evidence>
<evidence type="ECO:0000313" key="12">
    <source>
        <dbReference type="EMBL" id="SPD73762.1"/>
    </source>
</evidence>
<proteinExistence type="inferred from homology"/>
<organism evidence="12">
    <name type="scientific">uncultured Desulfobacterium sp</name>
    <dbReference type="NCBI Taxonomy" id="201089"/>
    <lineage>
        <taxon>Bacteria</taxon>
        <taxon>Pseudomonadati</taxon>
        <taxon>Thermodesulfobacteriota</taxon>
        <taxon>Desulfobacteria</taxon>
        <taxon>Desulfobacterales</taxon>
        <taxon>Desulfobacteriaceae</taxon>
        <taxon>Desulfobacterium</taxon>
        <taxon>environmental samples</taxon>
    </lineage>
</organism>
<dbReference type="InterPro" id="IPR036188">
    <property type="entry name" value="FAD/NAD-bd_sf"/>
</dbReference>
<dbReference type="CDD" id="cd02803">
    <property type="entry name" value="OYE_like_FMN_family"/>
    <property type="match status" value="1"/>
</dbReference>
<evidence type="ECO:0000256" key="1">
    <source>
        <dbReference type="ARBA" id="ARBA00001917"/>
    </source>
</evidence>
<keyword evidence="4" id="KW-0285">Flavoprotein</keyword>
<dbReference type="Pfam" id="PF07992">
    <property type="entry name" value="Pyr_redox_2"/>
    <property type="match status" value="1"/>
</dbReference>
<dbReference type="GO" id="GO:0010181">
    <property type="term" value="F:FMN binding"/>
    <property type="evidence" value="ECO:0007669"/>
    <property type="project" value="InterPro"/>
</dbReference>
<dbReference type="InterPro" id="IPR001155">
    <property type="entry name" value="OxRdtase_FMN_N"/>
</dbReference>
<dbReference type="GO" id="GO:0046872">
    <property type="term" value="F:metal ion binding"/>
    <property type="evidence" value="ECO:0007669"/>
    <property type="project" value="UniProtKB-KW"/>
</dbReference>
<name>A0A445MWK8_9BACT</name>
<reference evidence="12" key="1">
    <citation type="submission" date="2018-01" db="EMBL/GenBank/DDBJ databases">
        <authorList>
            <person name="Regsiter A."/>
            <person name="William W."/>
        </authorList>
    </citation>
    <scope>NUCLEOTIDE SEQUENCE</scope>
    <source>
        <strain evidence="12">TRIP AH-1</strain>
    </source>
</reference>
<dbReference type="SUPFAM" id="SSF51905">
    <property type="entry name" value="FAD/NAD(P)-binding domain"/>
    <property type="match status" value="1"/>
</dbReference>
<protein>
    <submittedName>
        <fullName evidence="12">Putative NADH oxidase</fullName>
        <ecNumber evidence="12">1.-.-.-</ecNumber>
    </submittedName>
</protein>
<dbReference type="AlphaFoldDB" id="A0A445MWK8"/>
<sequence length="693" mass="77391">MRRYRYLMSPLNVGSITWKNRIFKTAAGSNMMVGSNGYVSEVLKQYYWSFARGGAGCIFVESPDIDFPLGMPVPTWLRLDDDKFIPGFRELVDGIHRYGAKACIQFWHAGPWHLKIFTGLAPLAPSPHCEPEIKFLFPPTTCEELSIERIEIITDKFIQAAERARIAGFDGVDVNCGANHLLGSFMSRFWNYRTDLYGYDSLENRSRFTVNIIRGIKKRCGNDFNVGVLMNGTEYNMRDLGNTREECVEFARIFEAAGADSFQIRPYQYMNITCYWPEQFFYPEKKDDMPKGMDFSRRGPGAFIPDADAVKKAISKPVFTPGRWNGDLDYAEECIKHGLIDAIGITRGLNADPELPNKIRDGRVDEIRPCTACLTCLEGHYLPKPTYTYCRINPFMGKDMEYESYPEARQKKNVLVAGGGPAGMEAARTAAMRGHKVTLYSGDNFLGGLMPMAAMVKGDYPENFQDIIDWYGLQLKKLGVKVITGEKVTPELVGKLKPDAVVVATGAAERSSSVPGYDNSKVMDSQSLIEKMRTALKFSKPSHLGKITRLWIPIGSSAVIMGGGIRGLQLAAFLVKRGRKVAVVEEMETFGQGGLVTTMWILCNWLRKKGCTLLPQVTYEEINDKGLVITDKHGQRRTIEAESILPLEPLVKDESLAKKLEGVVREIYTAGSCNTPGLIRDATNEGFKVGMAL</sequence>
<dbReference type="Pfam" id="PF00724">
    <property type="entry name" value="Oxidored_FMN"/>
    <property type="match status" value="1"/>
</dbReference>
<evidence type="ECO:0000256" key="2">
    <source>
        <dbReference type="ARBA" id="ARBA00001966"/>
    </source>
</evidence>
<dbReference type="Gene3D" id="3.50.50.60">
    <property type="entry name" value="FAD/NAD(P)-binding domain"/>
    <property type="match status" value="1"/>
</dbReference>
<dbReference type="PRINTS" id="PR00411">
    <property type="entry name" value="PNDRDTASEI"/>
</dbReference>
<gene>
    <name evidence="12" type="ORF">PITCH_A1940002</name>
</gene>
<accession>A0A445MWK8</accession>
<dbReference type="InterPro" id="IPR013785">
    <property type="entry name" value="Aldolase_TIM"/>
</dbReference>
<keyword evidence="7 12" id="KW-0560">Oxidoreductase</keyword>
<dbReference type="Gene3D" id="3.40.50.720">
    <property type="entry name" value="NAD(P)-binding Rossmann-like Domain"/>
    <property type="match status" value="1"/>
</dbReference>
<comment type="cofactor">
    <cofactor evidence="2">
        <name>[4Fe-4S] cluster</name>
        <dbReference type="ChEBI" id="CHEBI:49883"/>
    </cofactor>
</comment>
<evidence type="ECO:0000256" key="9">
    <source>
        <dbReference type="ARBA" id="ARBA00023014"/>
    </source>
</evidence>
<dbReference type="EC" id="1.-.-.-" evidence="12"/>
<evidence type="ECO:0000259" key="11">
    <source>
        <dbReference type="Pfam" id="PF07992"/>
    </source>
</evidence>
<dbReference type="SUPFAM" id="SSF51395">
    <property type="entry name" value="FMN-linked oxidoreductases"/>
    <property type="match status" value="1"/>
</dbReference>
<keyword evidence="8" id="KW-0408">Iron</keyword>
<evidence type="ECO:0000256" key="4">
    <source>
        <dbReference type="ARBA" id="ARBA00022630"/>
    </source>
</evidence>
<dbReference type="InterPro" id="IPR023753">
    <property type="entry name" value="FAD/NAD-binding_dom"/>
</dbReference>
<dbReference type="GO" id="GO:0051536">
    <property type="term" value="F:iron-sulfur cluster binding"/>
    <property type="evidence" value="ECO:0007669"/>
    <property type="project" value="UniProtKB-KW"/>
</dbReference>
<keyword evidence="6" id="KW-0479">Metal-binding</keyword>
<evidence type="ECO:0000256" key="8">
    <source>
        <dbReference type="ARBA" id="ARBA00023004"/>
    </source>
</evidence>
<keyword evidence="9" id="KW-0411">Iron-sulfur</keyword>
<evidence type="ECO:0000256" key="3">
    <source>
        <dbReference type="ARBA" id="ARBA00011048"/>
    </source>
</evidence>
<evidence type="ECO:0000259" key="10">
    <source>
        <dbReference type="Pfam" id="PF00724"/>
    </source>
</evidence>
<feature type="domain" description="NADH:flavin oxidoreductase/NADH oxidase N-terminal" evidence="10">
    <location>
        <begin position="7"/>
        <end position="365"/>
    </location>
</feature>
<keyword evidence="5" id="KW-0288">FMN</keyword>
<dbReference type="EMBL" id="OJIN01000106">
    <property type="protein sequence ID" value="SPD73762.1"/>
    <property type="molecule type" value="Genomic_DNA"/>
</dbReference>
<dbReference type="PANTHER" id="PTHR42917">
    <property type="entry name" value="2,4-DIENOYL-COA REDUCTASE"/>
    <property type="match status" value="1"/>
</dbReference>
<dbReference type="PRINTS" id="PR00368">
    <property type="entry name" value="FADPNR"/>
</dbReference>
<dbReference type="PANTHER" id="PTHR42917:SF2">
    <property type="entry name" value="2,4-DIENOYL-COA REDUCTASE [(2E)-ENOYL-COA-PRODUCING]"/>
    <property type="match status" value="1"/>
</dbReference>
<evidence type="ECO:0000256" key="6">
    <source>
        <dbReference type="ARBA" id="ARBA00022723"/>
    </source>
</evidence>
<dbReference type="Gene3D" id="3.20.20.70">
    <property type="entry name" value="Aldolase class I"/>
    <property type="match status" value="1"/>
</dbReference>
<dbReference type="GO" id="GO:0016491">
    <property type="term" value="F:oxidoreductase activity"/>
    <property type="evidence" value="ECO:0007669"/>
    <property type="project" value="UniProtKB-KW"/>
</dbReference>
<comment type="cofactor">
    <cofactor evidence="1">
        <name>FMN</name>
        <dbReference type="ChEBI" id="CHEBI:58210"/>
    </cofactor>
</comment>
<dbReference type="InterPro" id="IPR051793">
    <property type="entry name" value="NADH:flavin_oxidoreductase"/>
</dbReference>
<feature type="domain" description="FAD/NAD(P)-binding" evidence="11">
    <location>
        <begin position="413"/>
        <end position="644"/>
    </location>
</feature>
<comment type="similarity">
    <text evidence="3">In the N-terminal section; belongs to the NADH:flavin oxidoreductase/NADH oxidase family.</text>
</comment>